<dbReference type="GO" id="GO:0031119">
    <property type="term" value="P:tRNA pseudouridine synthesis"/>
    <property type="evidence" value="ECO:0007669"/>
    <property type="project" value="TreeGrafter"/>
</dbReference>
<dbReference type="Gene3D" id="3.30.70.580">
    <property type="entry name" value="Pseudouridine synthase I, catalytic domain, N-terminal subdomain"/>
    <property type="match status" value="1"/>
</dbReference>
<accession>A0A433P8J0</accession>
<dbReference type="InterPro" id="IPR001406">
    <property type="entry name" value="PsdUridine_synth_TruA"/>
</dbReference>
<evidence type="ECO:0000256" key="4">
    <source>
        <dbReference type="ARBA" id="ARBA00036943"/>
    </source>
</evidence>
<comment type="similarity">
    <text evidence="1">Belongs to the tRNA pseudouridine synthase TruA family.</text>
</comment>
<keyword evidence="8" id="KW-1185">Reference proteome</keyword>
<feature type="chain" id="PRO_5019019724" evidence="6">
    <location>
        <begin position="21"/>
        <end position="236"/>
    </location>
</feature>
<dbReference type="GO" id="GO:0009982">
    <property type="term" value="F:pseudouridine synthase activity"/>
    <property type="evidence" value="ECO:0007669"/>
    <property type="project" value="InterPro"/>
</dbReference>
<dbReference type="PANTHER" id="PTHR11142">
    <property type="entry name" value="PSEUDOURIDYLATE SYNTHASE"/>
    <property type="match status" value="1"/>
</dbReference>
<feature type="compositionally biased region" description="Acidic residues" evidence="5">
    <location>
        <begin position="107"/>
        <end position="118"/>
    </location>
</feature>
<dbReference type="InterPro" id="IPR020094">
    <property type="entry name" value="TruA/RsuA/RluB/E/F_N"/>
</dbReference>
<comment type="catalytic activity">
    <reaction evidence="4">
        <text>a uridine in tRNA = a pseudouridine in tRNA</text>
        <dbReference type="Rhea" id="RHEA:54572"/>
        <dbReference type="Rhea" id="RHEA-COMP:13339"/>
        <dbReference type="Rhea" id="RHEA-COMP:13934"/>
        <dbReference type="ChEBI" id="CHEBI:65314"/>
        <dbReference type="ChEBI" id="CHEBI:65315"/>
    </reaction>
</comment>
<gene>
    <name evidence="7" type="ORF">BC938DRAFT_477653</name>
</gene>
<feature type="region of interest" description="Disordered" evidence="5">
    <location>
        <begin position="39"/>
        <end position="124"/>
    </location>
</feature>
<organism evidence="7 8">
    <name type="scientific">Jimgerdemannia flammicorona</name>
    <dbReference type="NCBI Taxonomy" id="994334"/>
    <lineage>
        <taxon>Eukaryota</taxon>
        <taxon>Fungi</taxon>
        <taxon>Fungi incertae sedis</taxon>
        <taxon>Mucoromycota</taxon>
        <taxon>Mucoromycotina</taxon>
        <taxon>Endogonomycetes</taxon>
        <taxon>Endogonales</taxon>
        <taxon>Endogonaceae</taxon>
        <taxon>Jimgerdemannia</taxon>
    </lineage>
</organism>
<protein>
    <submittedName>
        <fullName evidence="7">Pseudouridine synthase</fullName>
    </submittedName>
</protein>
<evidence type="ECO:0000313" key="8">
    <source>
        <dbReference type="Proteomes" id="UP000274822"/>
    </source>
</evidence>
<evidence type="ECO:0000256" key="3">
    <source>
        <dbReference type="ARBA" id="ARBA00023235"/>
    </source>
</evidence>
<keyword evidence="6" id="KW-0732">Signal</keyword>
<dbReference type="GO" id="GO:0005634">
    <property type="term" value="C:nucleus"/>
    <property type="evidence" value="ECO:0007669"/>
    <property type="project" value="TreeGrafter"/>
</dbReference>
<evidence type="ECO:0000256" key="2">
    <source>
        <dbReference type="ARBA" id="ARBA00022694"/>
    </source>
</evidence>
<dbReference type="EMBL" id="RBNJ01028705">
    <property type="protein sequence ID" value="RUS13838.1"/>
    <property type="molecule type" value="Genomic_DNA"/>
</dbReference>
<dbReference type="SUPFAM" id="SSF55120">
    <property type="entry name" value="Pseudouridine synthase"/>
    <property type="match status" value="1"/>
</dbReference>
<dbReference type="GO" id="GO:0003723">
    <property type="term" value="F:RNA binding"/>
    <property type="evidence" value="ECO:0007669"/>
    <property type="project" value="InterPro"/>
</dbReference>
<dbReference type="Proteomes" id="UP000274822">
    <property type="component" value="Unassembled WGS sequence"/>
</dbReference>
<evidence type="ECO:0000256" key="6">
    <source>
        <dbReference type="SAM" id="SignalP"/>
    </source>
</evidence>
<proteinExistence type="inferred from homology"/>
<reference evidence="7 8" key="1">
    <citation type="journal article" date="2018" name="New Phytol.">
        <title>Phylogenomics of Endogonaceae and evolution of mycorrhizas within Mucoromycota.</title>
        <authorList>
            <person name="Chang Y."/>
            <person name="Desiro A."/>
            <person name="Na H."/>
            <person name="Sandor L."/>
            <person name="Lipzen A."/>
            <person name="Clum A."/>
            <person name="Barry K."/>
            <person name="Grigoriev I.V."/>
            <person name="Martin F.M."/>
            <person name="Stajich J.E."/>
            <person name="Smith M.E."/>
            <person name="Bonito G."/>
            <person name="Spatafora J.W."/>
        </authorList>
    </citation>
    <scope>NUCLEOTIDE SEQUENCE [LARGE SCALE GENOMIC DNA]</scope>
    <source>
        <strain evidence="7 8">AD002</strain>
    </source>
</reference>
<feature type="signal peptide" evidence="6">
    <location>
        <begin position="1"/>
        <end position="20"/>
    </location>
</feature>
<feature type="compositionally biased region" description="Basic and acidic residues" evidence="5">
    <location>
        <begin position="93"/>
        <end position="106"/>
    </location>
</feature>
<dbReference type="GO" id="GO:1990481">
    <property type="term" value="P:mRNA pseudouridine synthesis"/>
    <property type="evidence" value="ECO:0007669"/>
    <property type="project" value="TreeGrafter"/>
</dbReference>
<evidence type="ECO:0000256" key="1">
    <source>
        <dbReference type="ARBA" id="ARBA00009375"/>
    </source>
</evidence>
<dbReference type="FunFam" id="3.30.70.580:FF:000002">
    <property type="entry name" value="tRNA pseudouridine synthase"/>
    <property type="match status" value="1"/>
</dbReference>
<dbReference type="InterPro" id="IPR020103">
    <property type="entry name" value="PsdUridine_synth_cat_dom_sf"/>
</dbReference>
<dbReference type="PANTHER" id="PTHR11142:SF4">
    <property type="entry name" value="PSEUDOURIDYLATE SYNTHASE 1 HOMOLOG"/>
    <property type="match status" value="1"/>
</dbReference>
<keyword evidence="3" id="KW-0413">Isomerase</keyword>
<evidence type="ECO:0000313" key="7">
    <source>
        <dbReference type="EMBL" id="RUS13838.1"/>
    </source>
</evidence>
<keyword evidence="2" id="KW-0819">tRNA processing</keyword>
<comment type="caution">
    <text evidence="7">The sequence shown here is derived from an EMBL/GenBank/DDBJ whole genome shotgun (WGS) entry which is preliminary data.</text>
</comment>
<sequence>MFIFSVRCLISLWKPSTVWQQPIFNSLLKAIMSVPQPATDTVGTMDTDPAAPHKRPLSPALATDDVGPPSAKKSRTNRDRREHFKKNQSWKSRNQEDVERAKRVDEKDDGDDREDNEDKDEKEVRLPKKKVAVLVGFCGTGYQGMQINPNAKTIEGELFKSFIRAGAVSKDNSNDPHKVSLMRAARTDKGVHAAGNLLSMKMVIGEPDIVKRINEELPEQIRVWGKFNVDTLIAVR</sequence>
<name>A0A433P8J0_9FUNG</name>
<dbReference type="AlphaFoldDB" id="A0A433P8J0"/>
<evidence type="ECO:0000256" key="5">
    <source>
        <dbReference type="SAM" id="MobiDB-lite"/>
    </source>
</evidence>